<dbReference type="EMBL" id="CP016908">
    <property type="protein sequence ID" value="APR99260.1"/>
    <property type="molecule type" value="Genomic_DNA"/>
</dbReference>
<evidence type="ECO:0000256" key="4">
    <source>
        <dbReference type="ARBA" id="ARBA00023136"/>
    </source>
</evidence>
<dbReference type="GO" id="GO:0020037">
    <property type="term" value="F:heme binding"/>
    <property type="evidence" value="ECO:0007669"/>
    <property type="project" value="InterPro"/>
</dbReference>
<proteinExistence type="predicted"/>
<dbReference type="OrthoDB" id="5521305at2"/>
<evidence type="ECO:0000256" key="2">
    <source>
        <dbReference type="ARBA" id="ARBA00022617"/>
    </source>
</evidence>
<dbReference type="Pfam" id="PF03100">
    <property type="entry name" value="CcmE"/>
    <property type="match status" value="1"/>
</dbReference>
<evidence type="ECO:0000313" key="7">
    <source>
        <dbReference type="Proteomes" id="UP000185544"/>
    </source>
</evidence>
<reference evidence="6 7" key="1">
    <citation type="submission" date="2016-08" db="EMBL/GenBank/DDBJ databases">
        <title>Identification and validation of antigenic proteins from Pajaroellobacter abortibovis using de-novo genome sequence assembly and reverse vaccinology.</title>
        <authorList>
            <person name="Welly B.T."/>
            <person name="Miller M.R."/>
            <person name="Stott J.L."/>
            <person name="Blanchard M.T."/>
            <person name="Islas-Trejo A.D."/>
            <person name="O'Rourke S.M."/>
            <person name="Young A.E."/>
            <person name="Medrano J.F."/>
            <person name="Van Eenennaam A.L."/>
        </authorList>
    </citation>
    <scope>NUCLEOTIDE SEQUENCE [LARGE SCALE GENOMIC DNA]</scope>
    <source>
        <strain evidence="6 7">BTF92-0548A/99-0131</strain>
    </source>
</reference>
<protein>
    <recommendedName>
        <fullName evidence="8">Cytochrome c biogenesis protein CcmE</fullName>
    </recommendedName>
</protein>
<dbReference type="GO" id="GO:0005886">
    <property type="term" value="C:plasma membrane"/>
    <property type="evidence" value="ECO:0007669"/>
    <property type="project" value="InterPro"/>
</dbReference>
<name>A0A1L6MUS3_9BACT</name>
<gene>
    <name evidence="6" type="ORF">BCY86_00155</name>
</gene>
<dbReference type="RefSeq" id="WP_075275894.1">
    <property type="nucleotide sequence ID" value="NZ_CP016908.1"/>
</dbReference>
<keyword evidence="3" id="KW-0201">Cytochrome c-type biogenesis</keyword>
<keyword evidence="5" id="KW-0812">Transmembrane</keyword>
<evidence type="ECO:0008006" key="8">
    <source>
        <dbReference type="Google" id="ProtNLM"/>
    </source>
</evidence>
<evidence type="ECO:0000256" key="5">
    <source>
        <dbReference type="SAM" id="Phobius"/>
    </source>
</evidence>
<comment type="subcellular location">
    <subcellularLocation>
        <location evidence="1">Membrane</location>
    </subcellularLocation>
</comment>
<dbReference type="KEGG" id="pabo:BCY86_00155"/>
<dbReference type="Proteomes" id="UP000185544">
    <property type="component" value="Chromosome"/>
</dbReference>
<accession>A0A1L6MUS3</accession>
<dbReference type="STRING" id="1882918.BCY86_00155"/>
<dbReference type="InterPro" id="IPR004329">
    <property type="entry name" value="CcmE"/>
</dbReference>
<keyword evidence="4 5" id="KW-0472">Membrane</keyword>
<sequence>MKINAGECRFSKRGLGVVIALAMAGATMAALVLYGIKGVAIYSKPVDEFLSQQGRVMGRAVRVEGNLVHGSLQQRVQPCEYRFLIEKNGTELAVHYPQCVIPDTLRDVPQIQVGVTVEGKLQQEGFFLASSVLAKCPSKYEMKEREQRGDRAPHSL</sequence>
<dbReference type="GO" id="GO:0017003">
    <property type="term" value="P:protein-heme linkage"/>
    <property type="evidence" value="ECO:0007669"/>
    <property type="project" value="InterPro"/>
</dbReference>
<keyword evidence="7" id="KW-1185">Reference proteome</keyword>
<feature type="transmembrane region" description="Helical" evidence="5">
    <location>
        <begin position="15"/>
        <end position="36"/>
    </location>
</feature>
<dbReference type="SUPFAM" id="SSF82093">
    <property type="entry name" value="Heme chaperone CcmE"/>
    <property type="match status" value="1"/>
</dbReference>
<evidence type="ECO:0000256" key="1">
    <source>
        <dbReference type="ARBA" id="ARBA00004370"/>
    </source>
</evidence>
<dbReference type="InterPro" id="IPR036127">
    <property type="entry name" value="CcmE-like_sf"/>
</dbReference>
<keyword evidence="2" id="KW-0349">Heme</keyword>
<dbReference type="InterPro" id="IPR012340">
    <property type="entry name" value="NA-bd_OB-fold"/>
</dbReference>
<keyword evidence="2" id="KW-0479">Metal-binding</keyword>
<keyword evidence="2" id="KW-0408">Iron</keyword>
<dbReference type="GO" id="GO:0017004">
    <property type="term" value="P:cytochrome complex assembly"/>
    <property type="evidence" value="ECO:0007669"/>
    <property type="project" value="UniProtKB-KW"/>
</dbReference>
<evidence type="ECO:0000256" key="3">
    <source>
        <dbReference type="ARBA" id="ARBA00022748"/>
    </source>
</evidence>
<evidence type="ECO:0000313" key="6">
    <source>
        <dbReference type="EMBL" id="APR99260.1"/>
    </source>
</evidence>
<keyword evidence="5" id="KW-1133">Transmembrane helix</keyword>
<dbReference type="Gene3D" id="2.40.50.140">
    <property type="entry name" value="Nucleic acid-binding proteins"/>
    <property type="match status" value="1"/>
</dbReference>
<organism evidence="6 7">
    <name type="scientific">Pajaroellobacter abortibovis</name>
    <dbReference type="NCBI Taxonomy" id="1882918"/>
    <lineage>
        <taxon>Bacteria</taxon>
        <taxon>Pseudomonadati</taxon>
        <taxon>Myxococcota</taxon>
        <taxon>Polyangia</taxon>
        <taxon>Polyangiales</taxon>
        <taxon>Polyangiaceae</taxon>
    </lineage>
</organism>
<dbReference type="AlphaFoldDB" id="A0A1L6MUS3"/>